<accession>A0A517YQT9</accession>
<evidence type="ECO:0000256" key="1">
    <source>
        <dbReference type="SAM" id="SignalP"/>
    </source>
</evidence>
<reference evidence="3 4" key="1">
    <citation type="submission" date="2019-02" db="EMBL/GenBank/DDBJ databases">
        <title>Deep-cultivation of Planctomycetes and their phenomic and genomic characterization uncovers novel biology.</title>
        <authorList>
            <person name="Wiegand S."/>
            <person name="Jogler M."/>
            <person name="Boedeker C."/>
            <person name="Pinto D."/>
            <person name="Vollmers J."/>
            <person name="Rivas-Marin E."/>
            <person name="Kohn T."/>
            <person name="Peeters S.H."/>
            <person name="Heuer A."/>
            <person name="Rast P."/>
            <person name="Oberbeckmann S."/>
            <person name="Bunk B."/>
            <person name="Jeske O."/>
            <person name="Meyerdierks A."/>
            <person name="Storesund J.E."/>
            <person name="Kallscheuer N."/>
            <person name="Luecker S."/>
            <person name="Lage O.M."/>
            <person name="Pohl T."/>
            <person name="Merkel B.J."/>
            <person name="Hornburger P."/>
            <person name="Mueller R.-W."/>
            <person name="Bruemmer F."/>
            <person name="Labrenz M."/>
            <person name="Spormann A.M."/>
            <person name="Op den Camp H."/>
            <person name="Overmann J."/>
            <person name="Amann R."/>
            <person name="Jetten M.S.M."/>
            <person name="Mascher T."/>
            <person name="Medema M.H."/>
            <person name="Devos D.P."/>
            <person name="Kaster A.-K."/>
            <person name="Ovreas L."/>
            <person name="Rohde M."/>
            <person name="Galperin M.Y."/>
            <person name="Jogler C."/>
        </authorList>
    </citation>
    <scope>NUCLEOTIDE SEQUENCE [LARGE SCALE GENOMIC DNA]</scope>
    <source>
        <strain evidence="3 4">KS4</strain>
    </source>
</reference>
<dbReference type="EMBL" id="CP036425">
    <property type="protein sequence ID" value="QDU32583.1"/>
    <property type="molecule type" value="Genomic_DNA"/>
</dbReference>
<keyword evidence="4" id="KW-1185">Reference proteome</keyword>
<name>A0A517YQT9_9BACT</name>
<evidence type="ECO:0000313" key="3">
    <source>
        <dbReference type="EMBL" id="QDU32583.1"/>
    </source>
</evidence>
<evidence type="ECO:0000313" key="4">
    <source>
        <dbReference type="Proteomes" id="UP000317369"/>
    </source>
</evidence>
<gene>
    <name evidence="3" type="ORF">KS4_06170</name>
</gene>
<dbReference type="InterPro" id="IPR013424">
    <property type="entry name" value="Ice-binding_C"/>
</dbReference>
<dbReference type="Pfam" id="PF07589">
    <property type="entry name" value="PEP-CTERM"/>
    <property type="match status" value="1"/>
</dbReference>
<organism evidence="3 4">
    <name type="scientific">Poriferisphaera corsica</name>
    <dbReference type="NCBI Taxonomy" id="2528020"/>
    <lineage>
        <taxon>Bacteria</taxon>
        <taxon>Pseudomonadati</taxon>
        <taxon>Planctomycetota</taxon>
        <taxon>Phycisphaerae</taxon>
        <taxon>Phycisphaerales</taxon>
        <taxon>Phycisphaeraceae</taxon>
        <taxon>Poriferisphaera</taxon>
    </lineage>
</organism>
<sequence length="233" mass="24470" precursor="true">MKNFITIIIAALSITASASAAKIAITGIHTDTSDNFTFVALQTLEAGTEIYFTDNGANTDGTIYDGEGILLWTASTTVEVGQVVSFDNNNEFTKANNKSFALSTGGDQVLAYTMSGDTKEFLFLAQTNSTQFQSSASNSNVSALAPGLIEGTNAVAAGKDAGSKDEWDNAQYIGTRTGTADELMAAIANTDNWVGSNSSIVLNTEAFTITPIPEPASLSLIALSSLALLRRRK</sequence>
<feature type="domain" description="Ice-binding protein C-terminal" evidence="2">
    <location>
        <begin position="211"/>
        <end position="233"/>
    </location>
</feature>
<feature type="signal peptide" evidence="1">
    <location>
        <begin position="1"/>
        <end position="20"/>
    </location>
</feature>
<proteinExistence type="predicted"/>
<dbReference type="AlphaFoldDB" id="A0A517YQT9"/>
<evidence type="ECO:0000259" key="2">
    <source>
        <dbReference type="Pfam" id="PF07589"/>
    </source>
</evidence>
<keyword evidence="1" id="KW-0732">Signal</keyword>
<dbReference type="RefSeq" id="WP_145074401.1">
    <property type="nucleotide sequence ID" value="NZ_CP036425.1"/>
</dbReference>
<feature type="chain" id="PRO_5021720038" description="Ice-binding protein C-terminal domain-containing protein" evidence="1">
    <location>
        <begin position="21"/>
        <end position="233"/>
    </location>
</feature>
<dbReference type="KEGG" id="pcor:KS4_06170"/>
<protein>
    <recommendedName>
        <fullName evidence="2">Ice-binding protein C-terminal domain-containing protein</fullName>
    </recommendedName>
</protein>
<dbReference type="OrthoDB" id="1467228at2"/>
<dbReference type="Proteomes" id="UP000317369">
    <property type="component" value="Chromosome"/>
</dbReference>